<dbReference type="FunFam" id="3.40.309.10:FF:000004">
    <property type="entry name" value="Succinate-semialdehyde dehydrogenase I"/>
    <property type="match status" value="1"/>
</dbReference>
<dbReference type="AlphaFoldDB" id="A0A6J6CGY9"/>
<dbReference type="GO" id="GO:0009450">
    <property type="term" value="P:gamma-aminobutyric acid catabolic process"/>
    <property type="evidence" value="ECO:0007669"/>
    <property type="project" value="TreeGrafter"/>
</dbReference>
<dbReference type="PROSITE" id="PS00687">
    <property type="entry name" value="ALDEHYDE_DEHYDR_GLU"/>
    <property type="match status" value="1"/>
</dbReference>
<gene>
    <name evidence="4" type="ORF">UFOPK1572_00128</name>
</gene>
<dbReference type="FunFam" id="3.40.605.10:FF:000007">
    <property type="entry name" value="NAD/NADP-dependent betaine aldehyde dehydrogenase"/>
    <property type="match status" value="1"/>
</dbReference>
<name>A0A6J6CGY9_9ZZZZ</name>
<dbReference type="InterPro" id="IPR050740">
    <property type="entry name" value="Aldehyde_DH_Superfamily"/>
</dbReference>
<dbReference type="InterPro" id="IPR016163">
    <property type="entry name" value="Ald_DH_C"/>
</dbReference>
<dbReference type="Pfam" id="PF00171">
    <property type="entry name" value="Aldedh"/>
    <property type="match status" value="1"/>
</dbReference>
<dbReference type="InterPro" id="IPR029510">
    <property type="entry name" value="Ald_DH_CS_GLU"/>
</dbReference>
<comment type="similarity">
    <text evidence="1">Belongs to the aldehyde dehydrogenase family.</text>
</comment>
<dbReference type="PANTHER" id="PTHR43353">
    <property type="entry name" value="SUCCINATE-SEMIALDEHYDE DEHYDROGENASE, MITOCHONDRIAL"/>
    <property type="match status" value="1"/>
</dbReference>
<reference evidence="4" key="1">
    <citation type="submission" date="2020-05" db="EMBL/GenBank/DDBJ databases">
        <authorList>
            <person name="Chiriac C."/>
            <person name="Salcher M."/>
            <person name="Ghai R."/>
            <person name="Kavagutti S V."/>
        </authorList>
    </citation>
    <scope>NUCLEOTIDE SEQUENCE</scope>
</reference>
<dbReference type="InterPro" id="IPR016162">
    <property type="entry name" value="Ald_DH_N"/>
</dbReference>
<proteinExistence type="inferred from homology"/>
<dbReference type="Gene3D" id="3.40.605.10">
    <property type="entry name" value="Aldehyde Dehydrogenase, Chain A, domain 1"/>
    <property type="match status" value="1"/>
</dbReference>
<organism evidence="4">
    <name type="scientific">freshwater metagenome</name>
    <dbReference type="NCBI Taxonomy" id="449393"/>
    <lineage>
        <taxon>unclassified sequences</taxon>
        <taxon>metagenomes</taxon>
        <taxon>ecological metagenomes</taxon>
    </lineage>
</organism>
<protein>
    <submittedName>
        <fullName evidence="4">Unannotated protein</fullName>
    </submittedName>
</protein>
<dbReference type="Gene3D" id="3.40.309.10">
    <property type="entry name" value="Aldehyde Dehydrogenase, Chain A, domain 2"/>
    <property type="match status" value="1"/>
</dbReference>
<dbReference type="PANTHER" id="PTHR43353:SF5">
    <property type="entry name" value="SUCCINATE-SEMIALDEHYDE DEHYDROGENASE, MITOCHONDRIAL"/>
    <property type="match status" value="1"/>
</dbReference>
<dbReference type="CDD" id="cd07103">
    <property type="entry name" value="ALDH_F5_SSADH_GabD"/>
    <property type="match status" value="1"/>
</dbReference>
<dbReference type="EMBL" id="CAEZTC010000008">
    <property type="protein sequence ID" value="CAB4550445.1"/>
    <property type="molecule type" value="Genomic_DNA"/>
</dbReference>
<accession>A0A6J6CGY9</accession>
<dbReference type="GO" id="GO:0004777">
    <property type="term" value="F:succinate-semialdehyde dehydrogenase (NAD+) activity"/>
    <property type="evidence" value="ECO:0007669"/>
    <property type="project" value="TreeGrafter"/>
</dbReference>
<evidence type="ECO:0000259" key="3">
    <source>
        <dbReference type="Pfam" id="PF00171"/>
    </source>
</evidence>
<evidence type="ECO:0000313" key="4">
    <source>
        <dbReference type="EMBL" id="CAB4550445.1"/>
    </source>
</evidence>
<keyword evidence="2" id="KW-0560">Oxidoreductase</keyword>
<feature type="domain" description="Aldehyde dehydrogenase" evidence="3">
    <location>
        <begin position="4"/>
        <end position="455"/>
    </location>
</feature>
<evidence type="ECO:0000256" key="1">
    <source>
        <dbReference type="ARBA" id="ARBA00009986"/>
    </source>
</evidence>
<evidence type="ECO:0000256" key="2">
    <source>
        <dbReference type="ARBA" id="ARBA00023002"/>
    </source>
</evidence>
<dbReference type="InterPro" id="IPR016161">
    <property type="entry name" value="Ald_DH/histidinol_DH"/>
</dbReference>
<dbReference type="InterPro" id="IPR015590">
    <property type="entry name" value="Aldehyde_DH_dom"/>
</dbReference>
<sequence length="459" mass="48507">MTSLTIINPATGEPVDHVPNHSVEQCLDAVASAHDAFHTWRATAPRVRGEILRRAYEMMVAEQDRLAALMVRENGKVLSDARAEIVYAAEFFRWFSEEAVRIDGDMRRAPNGTNWLAVTREPVGVALCITPWNFPAAMATRKIGPALAAGCTVVLKAASETPLSAYAVAEILERAGLPRGVLHVVTPDPPAQAVQAMLATGVVRKLSFTGSTRVGALLLAQAAEKIVNCSMELGGNAPFIVCEDADVDAAVDGAMLAKMRNGGAACTAANRFYVHSRVHDEFVDKFTARMASLTLGNGLEPTTTLGPLVSAAQQQRVASLVERAVSQGAHLACGGTMSAPPMHGYAATVLTGVQHTDDIAQEEIFGPVAPIISIDDIEGSLGLFNGVAHGLVSYLFTRDAGRGMRLSHALESGMVGLNRGLVSDPAAPFGGVKASGLGREGAHEGLLAFCETKYISTEW</sequence>
<dbReference type="SUPFAM" id="SSF53720">
    <property type="entry name" value="ALDH-like"/>
    <property type="match status" value="1"/>
</dbReference>